<dbReference type="EMBL" id="VSDQ01000679">
    <property type="protein sequence ID" value="TYA74203.1"/>
    <property type="molecule type" value="Genomic_DNA"/>
</dbReference>
<keyword evidence="2" id="KW-1185">Reference proteome</keyword>
<protein>
    <submittedName>
        <fullName evidence="1">Uncharacterized protein</fullName>
    </submittedName>
</protein>
<comment type="caution">
    <text evidence="1">The sequence shown here is derived from an EMBL/GenBank/DDBJ whole genome shotgun (WGS) entry which is preliminary data.</text>
</comment>
<dbReference type="RefSeq" id="WP_148542888.1">
    <property type="nucleotide sequence ID" value="NZ_VSDQ01000679.1"/>
</dbReference>
<dbReference type="AlphaFoldDB" id="A0A5D0HS70"/>
<proteinExistence type="predicted"/>
<evidence type="ECO:0000313" key="2">
    <source>
        <dbReference type="Proteomes" id="UP000323930"/>
    </source>
</evidence>
<accession>A0A5D0HS70</accession>
<dbReference type="OrthoDB" id="980645at2"/>
<organism evidence="1 2">
    <name type="scientific">Seonamhaeicola marinus</name>
    <dbReference type="NCBI Taxonomy" id="1912246"/>
    <lineage>
        <taxon>Bacteria</taxon>
        <taxon>Pseudomonadati</taxon>
        <taxon>Bacteroidota</taxon>
        <taxon>Flavobacteriia</taxon>
        <taxon>Flavobacteriales</taxon>
        <taxon>Flavobacteriaceae</taxon>
    </lineage>
</organism>
<name>A0A5D0HS70_9FLAO</name>
<dbReference type="Proteomes" id="UP000323930">
    <property type="component" value="Unassembled WGS sequence"/>
</dbReference>
<reference evidence="1 2" key="1">
    <citation type="submission" date="2019-08" db="EMBL/GenBank/DDBJ databases">
        <title>Seonamhaeicola sediminis sp. nov., isolated from marine sediment.</title>
        <authorList>
            <person name="Cao W.R."/>
        </authorList>
    </citation>
    <scope>NUCLEOTIDE SEQUENCE [LARGE SCALE GENOMIC DNA]</scope>
    <source>
        <strain evidence="1 2">B011</strain>
    </source>
</reference>
<gene>
    <name evidence="1" type="ORF">FUA24_12775</name>
</gene>
<sequence>MKGFFTFILFLAFAFRPMYNVGYLAYYELNIDYIIETYCVNKEEPELKCNGKCHLASKLSGSLNTNKEEPSALTSIFEAFVPVYYHEYELHKCLKLSDFFTENNWGYTKLFTSLNFDKITPPPRV</sequence>
<evidence type="ECO:0000313" key="1">
    <source>
        <dbReference type="EMBL" id="TYA74203.1"/>
    </source>
</evidence>